<keyword evidence="4" id="KW-1185">Reference proteome</keyword>
<feature type="compositionally biased region" description="Basic and acidic residues" evidence="1">
    <location>
        <begin position="34"/>
        <end position="44"/>
    </location>
</feature>
<proteinExistence type="predicted"/>
<feature type="region of interest" description="Disordered" evidence="1">
    <location>
        <begin position="115"/>
        <end position="149"/>
    </location>
</feature>
<feature type="transmembrane region" description="Helical" evidence="2">
    <location>
        <begin position="217"/>
        <end position="240"/>
    </location>
</feature>
<name>A0AAN6N8D3_9PEZI</name>
<accession>A0AAN6N8D3</accession>
<comment type="caution">
    <text evidence="3">The sequence shown here is derived from an EMBL/GenBank/DDBJ whole genome shotgun (WGS) entry which is preliminary data.</text>
</comment>
<gene>
    <name evidence="3" type="ORF">QBC46DRAFT_458544</name>
</gene>
<dbReference type="Proteomes" id="UP001303473">
    <property type="component" value="Unassembled WGS sequence"/>
</dbReference>
<keyword evidence="2" id="KW-0812">Transmembrane</keyword>
<evidence type="ECO:0000256" key="1">
    <source>
        <dbReference type="SAM" id="MobiDB-lite"/>
    </source>
</evidence>
<dbReference type="EMBL" id="MU853787">
    <property type="protein sequence ID" value="KAK3941077.1"/>
    <property type="molecule type" value="Genomic_DNA"/>
</dbReference>
<feature type="compositionally biased region" description="Basic residues" evidence="1">
    <location>
        <begin position="18"/>
        <end position="32"/>
    </location>
</feature>
<feature type="region of interest" description="Disordered" evidence="1">
    <location>
        <begin position="1"/>
        <end position="90"/>
    </location>
</feature>
<evidence type="ECO:0000313" key="3">
    <source>
        <dbReference type="EMBL" id="KAK3941077.1"/>
    </source>
</evidence>
<keyword evidence="2" id="KW-1133">Transmembrane helix</keyword>
<feature type="compositionally biased region" description="Low complexity" evidence="1">
    <location>
        <begin position="126"/>
        <end position="136"/>
    </location>
</feature>
<keyword evidence="2" id="KW-0472">Membrane</keyword>
<sequence length="329" mass="35565">MGLLDDTASLLSTGGRSSHSKHSKSHHRKSSSRHYSDRDRDAKSHVSSRSNHHHHHNHKSSRSRSHSREGRDHSRTRPSKHGRGGGSVLGGFAASVFGGRAADDDDDDGFAYGDHHGSYDDRHRTTTTGSSRGFFGRSDEYKKNSSSSSSKASFFNLGNGNGNASRGSFFGFGGGGGRSPSYYKRSPRPNFVSRVVRRLKRLLRDLVYYAKRNPIKVFMLVIMPLITGGALTALLARFGLRVPHAIERMLGLAGKAATGDSIGLVGEAVRMASGGLGNSRGGYAATRTMLERGREGGMQWERRSVEKDAYGRGAGGWGDGLKGIAKIFS</sequence>
<protein>
    <submittedName>
        <fullName evidence="3">Uncharacterized protein</fullName>
    </submittedName>
</protein>
<evidence type="ECO:0000256" key="2">
    <source>
        <dbReference type="SAM" id="Phobius"/>
    </source>
</evidence>
<feature type="compositionally biased region" description="Basic residues" evidence="1">
    <location>
        <begin position="50"/>
        <end position="65"/>
    </location>
</feature>
<dbReference type="AlphaFoldDB" id="A0AAN6N8D3"/>
<reference evidence="4" key="1">
    <citation type="journal article" date="2023" name="Mol. Phylogenet. Evol.">
        <title>Genome-scale phylogeny and comparative genomics of the fungal order Sordariales.</title>
        <authorList>
            <person name="Hensen N."/>
            <person name="Bonometti L."/>
            <person name="Westerberg I."/>
            <person name="Brannstrom I.O."/>
            <person name="Guillou S."/>
            <person name="Cros-Aarteil S."/>
            <person name="Calhoun S."/>
            <person name="Haridas S."/>
            <person name="Kuo A."/>
            <person name="Mondo S."/>
            <person name="Pangilinan J."/>
            <person name="Riley R."/>
            <person name="LaButti K."/>
            <person name="Andreopoulos B."/>
            <person name="Lipzen A."/>
            <person name="Chen C."/>
            <person name="Yan M."/>
            <person name="Daum C."/>
            <person name="Ng V."/>
            <person name="Clum A."/>
            <person name="Steindorff A."/>
            <person name="Ohm R.A."/>
            <person name="Martin F."/>
            <person name="Silar P."/>
            <person name="Natvig D.O."/>
            <person name="Lalanne C."/>
            <person name="Gautier V."/>
            <person name="Ament-Velasquez S.L."/>
            <person name="Kruys A."/>
            <person name="Hutchinson M.I."/>
            <person name="Powell A.J."/>
            <person name="Barry K."/>
            <person name="Miller A.N."/>
            <person name="Grigoriev I.V."/>
            <person name="Debuchy R."/>
            <person name="Gladieux P."/>
            <person name="Hiltunen Thoren M."/>
            <person name="Johannesson H."/>
        </authorList>
    </citation>
    <scope>NUCLEOTIDE SEQUENCE [LARGE SCALE GENOMIC DNA]</scope>
    <source>
        <strain evidence="4">CBS 340.73</strain>
    </source>
</reference>
<feature type="compositionally biased region" description="Basic and acidic residues" evidence="1">
    <location>
        <begin position="115"/>
        <end position="124"/>
    </location>
</feature>
<evidence type="ECO:0000313" key="4">
    <source>
        <dbReference type="Proteomes" id="UP001303473"/>
    </source>
</evidence>
<organism evidence="3 4">
    <name type="scientific">Diplogelasinospora grovesii</name>
    <dbReference type="NCBI Taxonomy" id="303347"/>
    <lineage>
        <taxon>Eukaryota</taxon>
        <taxon>Fungi</taxon>
        <taxon>Dikarya</taxon>
        <taxon>Ascomycota</taxon>
        <taxon>Pezizomycotina</taxon>
        <taxon>Sordariomycetes</taxon>
        <taxon>Sordariomycetidae</taxon>
        <taxon>Sordariales</taxon>
        <taxon>Diplogelasinosporaceae</taxon>
        <taxon>Diplogelasinospora</taxon>
    </lineage>
</organism>
<feature type="compositionally biased region" description="Basic and acidic residues" evidence="1">
    <location>
        <begin position="66"/>
        <end position="75"/>
    </location>
</feature>